<sequence length="69" mass="8238">MYGGYNSINLRILLFVQLMIVSLNKAKEYTYVPYGPYRCTERKLMDCCWNNYNILKHVRLVSAHVRSFE</sequence>
<protein>
    <recommendedName>
        <fullName evidence="3">Secreted protein</fullName>
    </recommendedName>
</protein>
<name>A0A2P2N2C3_RHIMU</name>
<accession>A0A2P2N2C3</accession>
<proteinExistence type="predicted"/>
<evidence type="ECO:0000256" key="1">
    <source>
        <dbReference type="SAM" id="SignalP"/>
    </source>
</evidence>
<dbReference type="EMBL" id="GGEC01056146">
    <property type="protein sequence ID" value="MBX36630.1"/>
    <property type="molecule type" value="Transcribed_RNA"/>
</dbReference>
<reference evidence="2" key="1">
    <citation type="submission" date="2018-02" db="EMBL/GenBank/DDBJ databases">
        <title>Rhizophora mucronata_Transcriptome.</title>
        <authorList>
            <person name="Meera S.P."/>
            <person name="Sreeshan A."/>
            <person name="Augustine A."/>
        </authorList>
    </citation>
    <scope>NUCLEOTIDE SEQUENCE</scope>
    <source>
        <tissue evidence="2">Leaf</tissue>
    </source>
</reference>
<evidence type="ECO:0008006" key="3">
    <source>
        <dbReference type="Google" id="ProtNLM"/>
    </source>
</evidence>
<feature type="chain" id="PRO_5015172931" description="Secreted protein" evidence="1">
    <location>
        <begin position="27"/>
        <end position="69"/>
    </location>
</feature>
<feature type="signal peptide" evidence="1">
    <location>
        <begin position="1"/>
        <end position="26"/>
    </location>
</feature>
<organism evidence="2">
    <name type="scientific">Rhizophora mucronata</name>
    <name type="common">Asiatic mangrove</name>
    <dbReference type="NCBI Taxonomy" id="61149"/>
    <lineage>
        <taxon>Eukaryota</taxon>
        <taxon>Viridiplantae</taxon>
        <taxon>Streptophyta</taxon>
        <taxon>Embryophyta</taxon>
        <taxon>Tracheophyta</taxon>
        <taxon>Spermatophyta</taxon>
        <taxon>Magnoliopsida</taxon>
        <taxon>eudicotyledons</taxon>
        <taxon>Gunneridae</taxon>
        <taxon>Pentapetalae</taxon>
        <taxon>rosids</taxon>
        <taxon>fabids</taxon>
        <taxon>Malpighiales</taxon>
        <taxon>Rhizophoraceae</taxon>
        <taxon>Rhizophora</taxon>
    </lineage>
</organism>
<keyword evidence="1" id="KW-0732">Signal</keyword>
<dbReference type="AlphaFoldDB" id="A0A2P2N2C3"/>
<evidence type="ECO:0000313" key="2">
    <source>
        <dbReference type="EMBL" id="MBX36630.1"/>
    </source>
</evidence>